<keyword evidence="2" id="KW-0597">Phosphoprotein</keyword>
<dbReference type="Proteomes" id="UP000694920">
    <property type="component" value="Unplaced"/>
</dbReference>
<feature type="region of interest" description="Disordered" evidence="4">
    <location>
        <begin position="793"/>
        <end position="956"/>
    </location>
</feature>
<dbReference type="InterPro" id="IPR024146">
    <property type="entry name" value="Claspin"/>
</dbReference>
<comment type="subcellular location">
    <subcellularLocation>
        <location evidence="1">Nucleus</location>
    </subcellularLocation>
</comment>
<dbReference type="PANTHER" id="PTHR14396">
    <property type="entry name" value="CLASPIN"/>
    <property type="match status" value="1"/>
</dbReference>
<evidence type="ECO:0000313" key="5">
    <source>
        <dbReference type="Proteomes" id="UP000694920"/>
    </source>
</evidence>
<evidence type="ECO:0000313" key="6">
    <source>
        <dbReference type="RefSeq" id="XP_015584830.1"/>
    </source>
</evidence>
<feature type="compositionally biased region" description="Polar residues" evidence="4">
    <location>
        <begin position="27"/>
        <end position="39"/>
    </location>
</feature>
<dbReference type="GeneID" id="107262795"/>
<accession>A0AAJ7BFJ7</accession>
<dbReference type="GO" id="GO:0033314">
    <property type="term" value="P:mitotic DNA replication checkpoint signaling"/>
    <property type="evidence" value="ECO:0007669"/>
    <property type="project" value="TreeGrafter"/>
</dbReference>
<feature type="compositionally biased region" description="Polar residues" evidence="4">
    <location>
        <begin position="1144"/>
        <end position="1157"/>
    </location>
</feature>
<gene>
    <name evidence="6" type="primary">LOC107262795</name>
</gene>
<keyword evidence="3" id="KW-0539">Nucleus</keyword>
<name>A0AAJ7BFJ7_CEPCN</name>
<dbReference type="GO" id="GO:0007095">
    <property type="term" value="P:mitotic G2 DNA damage checkpoint signaling"/>
    <property type="evidence" value="ECO:0007669"/>
    <property type="project" value="TreeGrafter"/>
</dbReference>
<feature type="compositionally biased region" description="Acidic residues" evidence="4">
    <location>
        <begin position="1222"/>
        <end position="1237"/>
    </location>
</feature>
<feature type="region of interest" description="Disordered" evidence="4">
    <location>
        <begin position="161"/>
        <end position="181"/>
    </location>
</feature>
<feature type="compositionally biased region" description="Acidic residues" evidence="4">
    <location>
        <begin position="1526"/>
        <end position="1535"/>
    </location>
</feature>
<feature type="region of interest" description="Disordered" evidence="4">
    <location>
        <begin position="1430"/>
        <end position="1449"/>
    </location>
</feature>
<dbReference type="GO" id="GO:0010997">
    <property type="term" value="F:anaphase-promoting complex binding"/>
    <property type="evidence" value="ECO:0007669"/>
    <property type="project" value="TreeGrafter"/>
</dbReference>
<keyword evidence="5" id="KW-1185">Reference proteome</keyword>
<dbReference type="KEGG" id="ccin:107262795"/>
<evidence type="ECO:0000256" key="1">
    <source>
        <dbReference type="ARBA" id="ARBA00004123"/>
    </source>
</evidence>
<feature type="region of interest" description="Disordered" evidence="4">
    <location>
        <begin position="1206"/>
        <end position="1242"/>
    </location>
</feature>
<proteinExistence type="predicted"/>
<dbReference type="RefSeq" id="XP_015584830.1">
    <property type="nucleotide sequence ID" value="XM_015729344.2"/>
</dbReference>
<feature type="compositionally biased region" description="Acidic residues" evidence="4">
    <location>
        <begin position="840"/>
        <end position="864"/>
    </location>
</feature>
<dbReference type="PANTHER" id="PTHR14396:SF10">
    <property type="entry name" value="CLASPIN"/>
    <property type="match status" value="1"/>
</dbReference>
<feature type="compositionally biased region" description="Polar residues" evidence="4">
    <location>
        <begin position="503"/>
        <end position="513"/>
    </location>
</feature>
<dbReference type="GO" id="GO:0005634">
    <property type="term" value="C:nucleus"/>
    <property type="evidence" value="ECO:0007669"/>
    <property type="project" value="UniProtKB-SubCell"/>
</dbReference>
<feature type="region of interest" description="Disordered" evidence="4">
    <location>
        <begin position="1524"/>
        <end position="1573"/>
    </location>
</feature>
<feature type="compositionally biased region" description="Basic and acidic residues" evidence="4">
    <location>
        <begin position="40"/>
        <end position="60"/>
    </location>
</feature>
<sequence length="1573" mass="179050">MTTIVETAIIQTSEINKSDTMNVTDSNSIITNPFNNESDMLSKDNSKENEIDNSKNQDKNDSIQILTNVLENNKNETTFEMTDNKLENAKRVSEETVLIDSICGNNHISKTEEDIGELISMNSEDVIPDDGDDDIQKSIHKNMLSIVDSESEDEDFSSLFQQKDNTPKDDFNPGATIGTNPLKYTKVSYSKSRRILDSDSDADEPSGIKNDGDDENHSITSNSDSDKSVQKSKPNGNKINDLIDSDSDDDNNQNTRNDFAEEDHNDQKSAEQILKKATKKRTQTARSSKEEAMRQIRSESQRLVRESNVSLPYHRPKQRTLQEFLNRRKLVSTLPKAPTTAAKVRMSSNIVSQVLKEKEKEAELFYKSSDSEEETNDKELPKETPVHINVTNDLTTVSNNADSTDIEETQKMMNGNVQNAHNKKEIIRQGTYELGVPRKLFGLDSEEINEQENVETEEQEENIQKPVKEYKHGLKEVSVPRQLFGNDYQDDTDSNTKRKDIQESNTPDTLQNRNNDDGQSDTIDTLIKSLEDEINKSNVKENTLKETDNLVEADDDILLEMAKDDVKIVEPDEQQHVKDKESLPANNTISETPFISNKELAKLNKKDNISTSSVINQVDKSDSSKMEETELSTPIGHVYGLPFPEFEDDIPIEKPSAIKKKILPNVPNVRPTLRGISGMVIDFSQDVKPSKEGVNNLMNRFLKHTAIINKAETVTDVTVIHTEITADGVTATKQVIPYKIEGEKNDSELNKPGAKHVRLREELKQKMFTKRTEEWEQKEQEMKTLEKELYGDEKSTCGMDDEELEEEIEELSGSGESEPEEDDMPLRENKQKKNCPFLDNEAEVSDEEDIQKTGDDDDDEDEYCEKERNVNNEEKEIDYDEEEDEHEEDQEEQEQDEDEDDDDDEDDTKEDGLHEARKRKRIVKAFDENSNESTQSDDKTVNTEKPSFTRTKTDIDMFDTDGNNDWISDEEDELPAFQPRNNTSDIRSQACQTPLVTTNCLSFVSPITQLTALNTHMESAKKQTPTNDVYSLPITDLPSTEKTPVIKSLGDRSLDKRIGPQKKLFEEDTELVKDEELMEVCSGRFTATENIEKDLSALLDSSMQTKSSEVQLLNIFSGSFSTQQSQENQEENSRVDIEEDSSESTRLTLEKNSQLSVKSPIKNKKSETPWTALRVVSTDEEEEILRDTNDEIVKKKKLTKKKVKKLELSDEEDSDAERLTEVDEDEEEQEENCELENEEKYIDYDSEENEIVVVPKKEIKKVAATFLENEAELSESEWGSADEDEKDLDKLEYEEGDNEEIDENQMKDQLGRIHMRQVLDDDQRNVRMIKELLFEDGDLYTDGAGRERKFRWKNMDNFGEDVNNPLGDNADATLEITEEENELQWRKLRLEREKFLEEKKKSGEIKDDIEEDMGSSQFFKLGMKALQKRKCVQSGSQDSSNGLSKSTDPIMPRTILDLLDSPTIGAKSSILRTAVKRGSFLARGEESLARLAAMVNQNTETTICGAKNSRNFVFAHVSPAIKNDEENQETTDENISDNNLQTRKRKSNAGVTPRTAKKKKIEASTSKGKKLFL</sequence>
<feature type="compositionally biased region" description="Acidic residues" evidence="4">
    <location>
        <begin position="799"/>
        <end position="810"/>
    </location>
</feature>
<reference evidence="6" key="1">
    <citation type="submission" date="2025-08" db="UniProtKB">
        <authorList>
            <consortium name="RefSeq"/>
        </authorList>
    </citation>
    <scope>IDENTIFICATION</scope>
</reference>
<feature type="compositionally biased region" description="Basic and acidic residues" evidence="4">
    <location>
        <begin position="865"/>
        <end position="874"/>
    </location>
</feature>
<feature type="region of interest" description="Disordered" evidence="4">
    <location>
        <begin position="1121"/>
        <end position="1163"/>
    </location>
</feature>
<evidence type="ECO:0000256" key="2">
    <source>
        <dbReference type="ARBA" id="ARBA00022553"/>
    </source>
</evidence>
<protein>
    <submittedName>
        <fullName evidence="6">Claspin</fullName>
    </submittedName>
</protein>
<feature type="region of interest" description="Disordered" evidence="4">
    <location>
        <begin position="193"/>
        <end position="301"/>
    </location>
</feature>
<feature type="region of interest" description="Disordered" evidence="4">
    <location>
        <begin position="476"/>
        <end position="520"/>
    </location>
</feature>
<evidence type="ECO:0000256" key="4">
    <source>
        <dbReference type="SAM" id="MobiDB-lite"/>
    </source>
</evidence>
<feature type="region of interest" description="Disordered" evidence="4">
    <location>
        <begin position="27"/>
        <end position="60"/>
    </location>
</feature>
<feature type="compositionally biased region" description="Basic and acidic residues" evidence="4">
    <location>
        <begin position="287"/>
        <end position="301"/>
    </location>
</feature>
<feature type="compositionally biased region" description="Polar residues" evidence="4">
    <location>
        <begin position="1433"/>
        <end position="1447"/>
    </location>
</feature>
<feature type="compositionally biased region" description="Acidic residues" evidence="4">
    <location>
        <begin position="875"/>
        <end position="909"/>
    </location>
</feature>
<evidence type="ECO:0000256" key="3">
    <source>
        <dbReference type="ARBA" id="ARBA00023242"/>
    </source>
</evidence>
<organism evidence="5 6">
    <name type="scientific">Cephus cinctus</name>
    <name type="common">Wheat stem sawfly</name>
    <dbReference type="NCBI Taxonomy" id="211228"/>
    <lineage>
        <taxon>Eukaryota</taxon>
        <taxon>Metazoa</taxon>
        <taxon>Ecdysozoa</taxon>
        <taxon>Arthropoda</taxon>
        <taxon>Hexapoda</taxon>
        <taxon>Insecta</taxon>
        <taxon>Pterygota</taxon>
        <taxon>Neoptera</taxon>
        <taxon>Endopterygota</taxon>
        <taxon>Hymenoptera</taxon>
        <taxon>Cephoidea</taxon>
        <taxon>Cephidae</taxon>
        <taxon>Cephus</taxon>
    </lineage>
</organism>